<name>A0A4R3Y1K9_9PROT</name>
<sequence>MSPGNTNASKRAHLSLLLAYLNESNDAVFVIDSCMHLLMSNKTLANWLADSSSHANIASRLIGIEESIVQFSLQLQAALAGTSPRFECLIRPEGGLPRWVEISLNSVNIPDHETEILGVVRDISVHKSEVTQLKHQAIHDELTGLLNRREFTRRLQFLMSESNLVHHTLLYLDLDQFKIVNDTCGHIAGDELLSQLAAIIQKQMRTTDTLARLGGDEFGVIFENCAQEVGIVKASAILDAISNFQFDWDGKHFKIGVSIGVASITPNSDGSECVLSSADAACYVAKEKGRNRIQVFASDEECSFRRREMDWISRITDAFEADRFRLYYQHILPVTSGYACYEHHEILLRMLDDGGNPIPPSEFILAAEKYHLMPLIDRWVIRTLFAHKSRCLMNGEHYGDGQSGPLCSINLSGASLNDDFFLDFLKDQIIEHDIPPHLICFEVTETVAINNLTKVAKFMSELRADGFRFALDDFGSGMSSFAYLKSLPVDFLKIDGSIIVDMANNNTDYLMVEAIYQIAKAMKIQTIAEYVENNSIMDKLKLIGVDFAQGYEIHTPECLH</sequence>
<feature type="domain" description="EAL" evidence="1">
    <location>
        <begin position="308"/>
        <end position="560"/>
    </location>
</feature>
<dbReference type="OrthoDB" id="9813903at2"/>
<comment type="caution">
    <text evidence="3">The sequence shown here is derived from an EMBL/GenBank/DDBJ whole genome shotgun (WGS) entry which is preliminary data.</text>
</comment>
<dbReference type="SMART" id="SM00267">
    <property type="entry name" value="GGDEF"/>
    <property type="match status" value="1"/>
</dbReference>
<dbReference type="CDD" id="cd01949">
    <property type="entry name" value="GGDEF"/>
    <property type="match status" value="1"/>
</dbReference>
<dbReference type="PROSITE" id="PS50883">
    <property type="entry name" value="EAL"/>
    <property type="match status" value="1"/>
</dbReference>
<dbReference type="RefSeq" id="WP_124946730.1">
    <property type="nucleotide sequence ID" value="NZ_BHVT01000039.1"/>
</dbReference>
<dbReference type="SUPFAM" id="SSF141868">
    <property type="entry name" value="EAL domain-like"/>
    <property type="match status" value="1"/>
</dbReference>
<organism evidence="3 4">
    <name type="scientific">Sulfurirhabdus autotrophica</name>
    <dbReference type="NCBI Taxonomy" id="1706046"/>
    <lineage>
        <taxon>Bacteria</taxon>
        <taxon>Pseudomonadati</taxon>
        <taxon>Pseudomonadota</taxon>
        <taxon>Betaproteobacteria</taxon>
        <taxon>Nitrosomonadales</taxon>
        <taxon>Sulfuricellaceae</taxon>
        <taxon>Sulfurirhabdus</taxon>
    </lineage>
</organism>
<dbReference type="Gene3D" id="3.30.70.270">
    <property type="match status" value="1"/>
</dbReference>
<dbReference type="InterPro" id="IPR029787">
    <property type="entry name" value="Nucleotide_cyclase"/>
</dbReference>
<accession>A0A4R3Y1K9</accession>
<protein>
    <submittedName>
        <fullName evidence="3">Diguanylate cyclase (GGDEF)-like protein</fullName>
    </submittedName>
</protein>
<evidence type="ECO:0000313" key="4">
    <source>
        <dbReference type="Proteomes" id="UP000295367"/>
    </source>
</evidence>
<dbReference type="InterPro" id="IPR035965">
    <property type="entry name" value="PAS-like_dom_sf"/>
</dbReference>
<dbReference type="InterPro" id="IPR035919">
    <property type="entry name" value="EAL_sf"/>
</dbReference>
<dbReference type="AlphaFoldDB" id="A0A4R3Y1K9"/>
<dbReference type="GO" id="GO:0071111">
    <property type="term" value="F:cyclic-guanylate-specific phosphodiesterase activity"/>
    <property type="evidence" value="ECO:0007669"/>
    <property type="project" value="InterPro"/>
</dbReference>
<dbReference type="PROSITE" id="PS50887">
    <property type="entry name" value="GGDEF"/>
    <property type="match status" value="1"/>
</dbReference>
<evidence type="ECO:0000259" key="1">
    <source>
        <dbReference type="PROSITE" id="PS50883"/>
    </source>
</evidence>
<dbReference type="Proteomes" id="UP000295367">
    <property type="component" value="Unassembled WGS sequence"/>
</dbReference>
<dbReference type="FunFam" id="3.30.70.270:FF:000001">
    <property type="entry name" value="Diguanylate cyclase domain protein"/>
    <property type="match status" value="1"/>
</dbReference>
<evidence type="ECO:0000313" key="3">
    <source>
        <dbReference type="EMBL" id="TCV85407.1"/>
    </source>
</evidence>
<dbReference type="SUPFAM" id="SSF55073">
    <property type="entry name" value="Nucleotide cyclase"/>
    <property type="match status" value="1"/>
</dbReference>
<dbReference type="NCBIfam" id="TIGR00254">
    <property type="entry name" value="GGDEF"/>
    <property type="match status" value="1"/>
</dbReference>
<dbReference type="Pfam" id="PF00563">
    <property type="entry name" value="EAL"/>
    <property type="match status" value="1"/>
</dbReference>
<dbReference type="EMBL" id="SMCO01000009">
    <property type="protein sequence ID" value="TCV85407.1"/>
    <property type="molecule type" value="Genomic_DNA"/>
</dbReference>
<dbReference type="InterPro" id="IPR043128">
    <property type="entry name" value="Rev_trsase/Diguanyl_cyclase"/>
</dbReference>
<dbReference type="Gene3D" id="3.20.20.450">
    <property type="entry name" value="EAL domain"/>
    <property type="match status" value="1"/>
</dbReference>
<gene>
    <name evidence="3" type="ORF">EDC63_10978</name>
</gene>
<dbReference type="Pfam" id="PF00990">
    <property type="entry name" value="GGDEF"/>
    <property type="match status" value="1"/>
</dbReference>
<dbReference type="InterPro" id="IPR001633">
    <property type="entry name" value="EAL_dom"/>
</dbReference>
<feature type="domain" description="GGDEF" evidence="2">
    <location>
        <begin position="165"/>
        <end position="298"/>
    </location>
</feature>
<dbReference type="InterPro" id="IPR050706">
    <property type="entry name" value="Cyclic-di-GMP_PDE-like"/>
</dbReference>
<proteinExistence type="predicted"/>
<dbReference type="Gene3D" id="3.30.450.20">
    <property type="entry name" value="PAS domain"/>
    <property type="match status" value="1"/>
</dbReference>
<reference evidence="3 4" key="1">
    <citation type="submission" date="2019-03" db="EMBL/GenBank/DDBJ databases">
        <title>Genomic Encyclopedia of Type Strains, Phase IV (KMG-IV): sequencing the most valuable type-strain genomes for metagenomic binning, comparative biology and taxonomic classification.</title>
        <authorList>
            <person name="Goeker M."/>
        </authorList>
    </citation>
    <scope>NUCLEOTIDE SEQUENCE [LARGE SCALE GENOMIC DNA]</scope>
    <source>
        <strain evidence="3 4">DSM 100309</strain>
    </source>
</reference>
<evidence type="ECO:0000259" key="2">
    <source>
        <dbReference type="PROSITE" id="PS50887"/>
    </source>
</evidence>
<dbReference type="PANTHER" id="PTHR33121:SF23">
    <property type="entry name" value="CYCLIC DI-GMP PHOSPHODIESTERASE PDEB"/>
    <property type="match status" value="1"/>
</dbReference>
<dbReference type="InterPro" id="IPR000160">
    <property type="entry name" value="GGDEF_dom"/>
</dbReference>
<dbReference type="CDD" id="cd01948">
    <property type="entry name" value="EAL"/>
    <property type="match status" value="1"/>
</dbReference>
<dbReference type="SMART" id="SM00052">
    <property type="entry name" value="EAL"/>
    <property type="match status" value="1"/>
</dbReference>
<dbReference type="PANTHER" id="PTHR33121">
    <property type="entry name" value="CYCLIC DI-GMP PHOSPHODIESTERASE PDEF"/>
    <property type="match status" value="1"/>
</dbReference>
<dbReference type="SUPFAM" id="SSF55785">
    <property type="entry name" value="PYP-like sensor domain (PAS domain)"/>
    <property type="match status" value="1"/>
</dbReference>
<keyword evidence="4" id="KW-1185">Reference proteome</keyword>